<feature type="transmembrane region" description="Helical" evidence="2">
    <location>
        <begin position="73"/>
        <end position="92"/>
    </location>
</feature>
<sequence length="697" mass="75809">MLLRDENQTLLRGKENLPVASQPFFCDPTIPVIMLTQMSFFVFAWTFAGLMMHKAIPLSDSRATWIQQNSSDTQVIVTLVSTVFALIGSSLLGKVVQFALVRRLSYAPLRLYAMVEWAKLAQRSISLGFDRHDRHVSWTLLSIAWVGLLGFLTTAWSTLLAPESVVIYYDFQGLETNFLNPALPNILNHNLPPPPSGFNLTTLGTDLYSGIFSDIDLTGDLMDAGFSAASAKARLALDHPVFNFVSIFATSYLTNISTGGIYPAGVPGALPNESFIPIGNPLYQGLSRTIDATQQGFTANVSCRMPQSNDPVITPNLMNSVQVDVNSDFSWTTDTYSWSVNCSSEAEYSTLGVVAIRGNTGENGLLLTSVCFGQGFNGPSNQSFLVLLRPASGSIYSSLSQTCQVSPLVTTVQATYDQTAIINIADPPLYQHPLPASTDQTRELLWFPAFTIWYAFVSSQGLSKNGMGDALLSFVELDASFPIEDYLRGMVEYIGSFMANSAMLHVRETEERTFINGTVTVQTIGWTFHLRTHGPSLAAITLVTALTVAAGIFAMMPINHYNGAGQTGRLQEASPGWFNPTGTIDVLLASSAGDLARVLSGSDGDYDHSNDTGGNDGAHDRHGVDERLGIMLEKTDKGWPALRTVHMDVTGAPADLERRGSRSCPNQVVRVSDDDPSNIDVAHRDILDKELREVQVG</sequence>
<feature type="region of interest" description="Disordered" evidence="1">
    <location>
        <begin position="603"/>
        <end position="622"/>
    </location>
</feature>
<evidence type="ECO:0000313" key="4">
    <source>
        <dbReference type="Proteomes" id="UP001194468"/>
    </source>
</evidence>
<feature type="transmembrane region" description="Helical" evidence="2">
    <location>
        <begin position="136"/>
        <end position="156"/>
    </location>
</feature>
<evidence type="ECO:0000256" key="1">
    <source>
        <dbReference type="SAM" id="MobiDB-lite"/>
    </source>
</evidence>
<keyword evidence="4" id="KW-1185">Reference proteome</keyword>
<accession>A0AAD4BBA9</accession>
<dbReference type="AlphaFoldDB" id="A0AAD4BBA9"/>
<dbReference type="Proteomes" id="UP001194468">
    <property type="component" value="Unassembled WGS sequence"/>
</dbReference>
<organism evidence="3 4">
    <name type="scientific">Boletus edulis BED1</name>
    <dbReference type="NCBI Taxonomy" id="1328754"/>
    <lineage>
        <taxon>Eukaryota</taxon>
        <taxon>Fungi</taxon>
        <taxon>Dikarya</taxon>
        <taxon>Basidiomycota</taxon>
        <taxon>Agaricomycotina</taxon>
        <taxon>Agaricomycetes</taxon>
        <taxon>Agaricomycetidae</taxon>
        <taxon>Boletales</taxon>
        <taxon>Boletineae</taxon>
        <taxon>Boletaceae</taxon>
        <taxon>Boletoideae</taxon>
        <taxon>Boletus</taxon>
    </lineage>
</organism>
<feature type="region of interest" description="Disordered" evidence="1">
    <location>
        <begin position="656"/>
        <end position="675"/>
    </location>
</feature>
<comment type="caution">
    <text evidence="3">The sequence shown here is derived from an EMBL/GenBank/DDBJ whole genome shotgun (WGS) entry which is preliminary data.</text>
</comment>
<keyword evidence="2" id="KW-1133">Transmembrane helix</keyword>
<proteinExistence type="predicted"/>
<evidence type="ECO:0000313" key="3">
    <source>
        <dbReference type="EMBL" id="KAF8415708.1"/>
    </source>
</evidence>
<gene>
    <name evidence="3" type="ORF">L210DRAFT_983668</name>
</gene>
<keyword evidence="2" id="KW-0472">Membrane</keyword>
<keyword evidence="2" id="KW-0812">Transmembrane</keyword>
<dbReference type="EMBL" id="WHUW01000300">
    <property type="protein sequence ID" value="KAF8415708.1"/>
    <property type="molecule type" value="Genomic_DNA"/>
</dbReference>
<reference evidence="3" key="1">
    <citation type="submission" date="2019-10" db="EMBL/GenBank/DDBJ databases">
        <authorList>
            <consortium name="DOE Joint Genome Institute"/>
            <person name="Kuo A."/>
            <person name="Miyauchi S."/>
            <person name="Kiss E."/>
            <person name="Drula E."/>
            <person name="Kohler A."/>
            <person name="Sanchez-Garcia M."/>
            <person name="Andreopoulos B."/>
            <person name="Barry K.W."/>
            <person name="Bonito G."/>
            <person name="Buee M."/>
            <person name="Carver A."/>
            <person name="Chen C."/>
            <person name="Cichocki N."/>
            <person name="Clum A."/>
            <person name="Culley D."/>
            <person name="Crous P.W."/>
            <person name="Fauchery L."/>
            <person name="Girlanda M."/>
            <person name="Hayes R."/>
            <person name="Keri Z."/>
            <person name="LaButti K."/>
            <person name="Lipzen A."/>
            <person name="Lombard V."/>
            <person name="Magnuson J."/>
            <person name="Maillard F."/>
            <person name="Morin E."/>
            <person name="Murat C."/>
            <person name="Nolan M."/>
            <person name="Ohm R."/>
            <person name="Pangilinan J."/>
            <person name="Pereira M."/>
            <person name="Perotto S."/>
            <person name="Peter M."/>
            <person name="Riley R."/>
            <person name="Sitrit Y."/>
            <person name="Stielow B."/>
            <person name="Szollosi G."/>
            <person name="Zifcakova L."/>
            <person name="Stursova M."/>
            <person name="Spatafora J.W."/>
            <person name="Tedersoo L."/>
            <person name="Vaario L.-M."/>
            <person name="Yamada A."/>
            <person name="Yan M."/>
            <person name="Wang P."/>
            <person name="Xu J."/>
            <person name="Bruns T."/>
            <person name="Baldrian P."/>
            <person name="Vilgalys R."/>
            <person name="Henrissat B."/>
            <person name="Grigoriev I.V."/>
            <person name="Hibbett D."/>
            <person name="Nagy L.G."/>
            <person name="Martin F.M."/>
        </authorList>
    </citation>
    <scope>NUCLEOTIDE SEQUENCE</scope>
    <source>
        <strain evidence="3">BED1</strain>
    </source>
</reference>
<name>A0AAD4BBA9_BOLED</name>
<feature type="transmembrane region" description="Helical" evidence="2">
    <location>
        <begin position="30"/>
        <end position="52"/>
    </location>
</feature>
<evidence type="ECO:0000256" key="2">
    <source>
        <dbReference type="SAM" id="Phobius"/>
    </source>
</evidence>
<reference evidence="3" key="2">
    <citation type="journal article" date="2020" name="Nat. Commun.">
        <title>Large-scale genome sequencing of mycorrhizal fungi provides insights into the early evolution of symbiotic traits.</title>
        <authorList>
            <person name="Miyauchi S."/>
            <person name="Kiss E."/>
            <person name="Kuo A."/>
            <person name="Drula E."/>
            <person name="Kohler A."/>
            <person name="Sanchez-Garcia M."/>
            <person name="Morin E."/>
            <person name="Andreopoulos B."/>
            <person name="Barry K.W."/>
            <person name="Bonito G."/>
            <person name="Buee M."/>
            <person name="Carver A."/>
            <person name="Chen C."/>
            <person name="Cichocki N."/>
            <person name="Clum A."/>
            <person name="Culley D."/>
            <person name="Crous P.W."/>
            <person name="Fauchery L."/>
            <person name="Girlanda M."/>
            <person name="Hayes R.D."/>
            <person name="Keri Z."/>
            <person name="LaButti K."/>
            <person name="Lipzen A."/>
            <person name="Lombard V."/>
            <person name="Magnuson J."/>
            <person name="Maillard F."/>
            <person name="Murat C."/>
            <person name="Nolan M."/>
            <person name="Ohm R.A."/>
            <person name="Pangilinan J."/>
            <person name="Pereira M.F."/>
            <person name="Perotto S."/>
            <person name="Peter M."/>
            <person name="Pfister S."/>
            <person name="Riley R."/>
            <person name="Sitrit Y."/>
            <person name="Stielow J.B."/>
            <person name="Szollosi G."/>
            <person name="Zifcakova L."/>
            <person name="Stursova M."/>
            <person name="Spatafora J.W."/>
            <person name="Tedersoo L."/>
            <person name="Vaario L.M."/>
            <person name="Yamada A."/>
            <person name="Yan M."/>
            <person name="Wang P."/>
            <person name="Xu J."/>
            <person name="Bruns T."/>
            <person name="Baldrian P."/>
            <person name="Vilgalys R."/>
            <person name="Dunand C."/>
            <person name="Henrissat B."/>
            <person name="Grigoriev I.V."/>
            <person name="Hibbett D."/>
            <person name="Nagy L.G."/>
            <person name="Martin F.M."/>
        </authorList>
    </citation>
    <scope>NUCLEOTIDE SEQUENCE</scope>
    <source>
        <strain evidence="3">BED1</strain>
    </source>
</reference>
<protein>
    <submittedName>
        <fullName evidence="3">Uncharacterized protein</fullName>
    </submittedName>
</protein>